<evidence type="ECO:0000313" key="2">
    <source>
        <dbReference type="EMBL" id="KIY53137.1"/>
    </source>
</evidence>
<proteinExistence type="predicted"/>
<dbReference type="EMBL" id="KN881628">
    <property type="protein sequence ID" value="KIY53137.1"/>
    <property type="molecule type" value="Genomic_DNA"/>
</dbReference>
<sequence length="110" mass="12261">MSSRSAPQKSSSLVALPSVSSSLHSLPRAGSMANVALHADMYNYKRGEESKAKVRQITHSALVIVRNTYFGHVYNAAAIGTIHDFLTFLRKLISLLRLFRTRSLYAHDAW</sequence>
<evidence type="ECO:0000313" key="3">
    <source>
        <dbReference type="Proteomes" id="UP000054144"/>
    </source>
</evidence>
<organism evidence="2 3">
    <name type="scientific">Fistulina hepatica ATCC 64428</name>
    <dbReference type="NCBI Taxonomy" id="1128425"/>
    <lineage>
        <taxon>Eukaryota</taxon>
        <taxon>Fungi</taxon>
        <taxon>Dikarya</taxon>
        <taxon>Basidiomycota</taxon>
        <taxon>Agaricomycotina</taxon>
        <taxon>Agaricomycetes</taxon>
        <taxon>Agaricomycetidae</taxon>
        <taxon>Agaricales</taxon>
        <taxon>Fistulinaceae</taxon>
        <taxon>Fistulina</taxon>
    </lineage>
</organism>
<reference evidence="2 3" key="1">
    <citation type="journal article" date="2015" name="Fungal Genet. Biol.">
        <title>Evolution of novel wood decay mechanisms in Agaricales revealed by the genome sequences of Fistulina hepatica and Cylindrobasidium torrendii.</title>
        <authorList>
            <person name="Floudas D."/>
            <person name="Held B.W."/>
            <person name="Riley R."/>
            <person name="Nagy L.G."/>
            <person name="Koehler G."/>
            <person name="Ransdell A.S."/>
            <person name="Younus H."/>
            <person name="Chow J."/>
            <person name="Chiniquy J."/>
            <person name="Lipzen A."/>
            <person name="Tritt A."/>
            <person name="Sun H."/>
            <person name="Haridas S."/>
            <person name="LaButti K."/>
            <person name="Ohm R.A."/>
            <person name="Kues U."/>
            <person name="Blanchette R.A."/>
            <person name="Grigoriev I.V."/>
            <person name="Minto R.E."/>
            <person name="Hibbett D.S."/>
        </authorList>
    </citation>
    <scope>NUCLEOTIDE SEQUENCE [LARGE SCALE GENOMIC DNA]</scope>
    <source>
        <strain evidence="2 3">ATCC 64428</strain>
    </source>
</reference>
<dbReference type="Proteomes" id="UP000054144">
    <property type="component" value="Unassembled WGS sequence"/>
</dbReference>
<protein>
    <submittedName>
        <fullName evidence="2">Uncharacterized protein</fullName>
    </submittedName>
</protein>
<evidence type="ECO:0000256" key="1">
    <source>
        <dbReference type="SAM" id="MobiDB-lite"/>
    </source>
</evidence>
<accession>A0A0D7ANH1</accession>
<dbReference type="AlphaFoldDB" id="A0A0D7ANH1"/>
<feature type="compositionally biased region" description="Low complexity" evidence="1">
    <location>
        <begin position="10"/>
        <end position="26"/>
    </location>
</feature>
<keyword evidence="3" id="KW-1185">Reference proteome</keyword>
<name>A0A0D7ANH1_9AGAR</name>
<feature type="region of interest" description="Disordered" evidence="1">
    <location>
        <begin position="1"/>
        <end position="26"/>
    </location>
</feature>
<gene>
    <name evidence="2" type="ORF">FISHEDRAFT_69274</name>
</gene>